<feature type="transmembrane region" description="Helical" evidence="1">
    <location>
        <begin position="12"/>
        <end position="28"/>
    </location>
</feature>
<feature type="transmembrane region" description="Helical" evidence="1">
    <location>
        <begin position="34"/>
        <end position="51"/>
    </location>
</feature>
<proteinExistence type="predicted"/>
<comment type="caution">
    <text evidence="4">The sequence shown here is derived from an EMBL/GenBank/DDBJ whole genome shotgun (WGS) entry which is preliminary data.</text>
</comment>
<organism evidence="4 5">
    <name type="scientific">Actibacterium naphthalenivorans</name>
    <dbReference type="NCBI Taxonomy" id="1614693"/>
    <lineage>
        <taxon>Bacteria</taxon>
        <taxon>Pseudomonadati</taxon>
        <taxon>Pseudomonadota</taxon>
        <taxon>Alphaproteobacteria</taxon>
        <taxon>Rhodobacterales</taxon>
        <taxon>Roseobacteraceae</taxon>
        <taxon>Actibacterium</taxon>
    </lineage>
</organism>
<dbReference type="RefSeq" id="WP_054538934.1">
    <property type="nucleotide sequence ID" value="NZ_JACIEQ010000002.1"/>
</dbReference>
<evidence type="ECO:0000313" key="4">
    <source>
        <dbReference type="EMBL" id="MBB4022300.1"/>
    </source>
</evidence>
<dbReference type="Pfam" id="PF19040">
    <property type="entry name" value="SGNH"/>
    <property type="match status" value="1"/>
</dbReference>
<feature type="transmembrane region" description="Helical" evidence="1">
    <location>
        <begin position="307"/>
        <end position="324"/>
    </location>
</feature>
<dbReference type="GO" id="GO:0009103">
    <property type="term" value="P:lipopolysaccharide biosynthetic process"/>
    <property type="evidence" value="ECO:0007669"/>
    <property type="project" value="TreeGrafter"/>
</dbReference>
<gene>
    <name evidence="4" type="ORF">GGR17_002109</name>
</gene>
<feature type="transmembrane region" description="Helical" evidence="1">
    <location>
        <begin position="72"/>
        <end position="93"/>
    </location>
</feature>
<feature type="transmembrane region" description="Helical" evidence="1">
    <location>
        <begin position="99"/>
        <end position="116"/>
    </location>
</feature>
<reference evidence="4" key="1">
    <citation type="submission" date="2020-08" db="EMBL/GenBank/DDBJ databases">
        <title>Genomic Encyclopedia of Type Strains, Phase IV (KMG-IV): sequencing the most valuable type-strain genomes for metagenomic binning, comparative biology and taxonomic classification.</title>
        <authorList>
            <person name="Goeker M."/>
        </authorList>
    </citation>
    <scope>NUCLEOTIDE SEQUENCE [LARGE SCALE GENOMIC DNA]</scope>
    <source>
        <strain evidence="4">DSM 105040</strain>
    </source>
</reference>
<accession>A0A840CB52</accession>
<dbReference type="InterPro" id="IPR043968">
    <property type="entry name" value="SGNH"/>
</dbReference>
<dbReference type="Pfam" id="PF01757">
    <property type="entry name" value="Acyl_transf_3"/>
    <property type="match status" value="1"/>
</dbReference>
<evidence type="ECO:0000256" key="1">
    <source>
        <dbReference type="SAM" id="Phobius"/>
    </source>
</evidence>
<keyword evidence="5" id="KW-1185">Reference proteome</keyword>
<keyword evidence="1" id="KW-1133">Transmembrane helix</keyword>
<dbReference type="InterPro" id="IPR002656">
    <property type="entry name" value="Acyl_transf_3_dom"/>
</dbReference>
<feature type="transmembrane region" description="Helical" evidence="1">
    <location>
        <begin position="241"/>
        <end position="262"/>
    </location>
</feature>
<dbReference type="AlphaFoldDB" id="A0A840CB52"/>
<dbReference type="PANTHER" id="PTHR23028">
    <property type="entry name" value="ACETYLTRANSFERASE"/>
    <property type="match status" value="1"/>
</dbReference>
<feature type="transmembrane region" description="Helical" evidence="1">
    <location>
        <begin position="344"/>
        <end position="365"/>
    </location>
</feature>
<feature type="transmembrane region" description="Helical" evidence="1">
    <location>
        <begin position="269"/>
        <end position="287"/>
    </location>
</feature>
<dbReference type="Proteomes" id="UP000585681">
    <property type="component" value="Unassembled WGS sequence"/>
</dbReference>
<dbReference type="InterPro" id="IPR050879">
    <property type="entry name" value="Acyltransferase_3"/>
</dbReference>
<feature type="domain" description="Acyltransferase 3" evidence="2">
    <location>
        <begin position="5"/>
        <end position="322"/>
    </location>
</feature>
<evidence type="ECO:0000259" key="2">
    <source>
        <dbReference type="Pfam" id="PF01757"/>
    </source>
</evidence>
<evidence type="ECO:0000313" key="5">
    <source>
        <dbReference type="Proteomes" id="UP000585681"/>
    </source>
</evidence>
<feature type="transmembrane region" description="Helical" evidence="1">
    <location>
        <begin position="162"/>
        <end position="180"/>
    </location>
</feature>
<name>A0A840CB52_9RHOB</name>
<keyword evidence="1" id="KW-0812">Transmembrane</keyword>
<evidence type="ECO:0000259" key="3">
    <source>
        <dbReference type="Pfam" id="PF19040"/>
    </source>
</evidence>
<feature type="transmembrane region" description="Helical" evidence="1">
    <location>
        <begin position="217"/>
        <end position="235"/>
    </location>
</feature>
<sequence length="636" mass="69683">MHYRPEIDGLRAVAVLPVILFHAGFSIFSGGFVGVDVFFVISGYLITTILLKELAEGEFSILRFYERRARRILPALFVVMLACVPFAWAWMLPWQFDEFAQSLVAVTLFVSNVLFWSQTGYFQAEAEEKPLLHTWSLAVEEQYYLLFPPALFLLWRFGRRPAFYAILAMALVSLLLSEWGSRGKSVATFFLAPTRAWEILAGSICAFVQLGAGQRRSGTLSLAGLAMILFAIFAFDEHTRFPSFYALVPVLGAALIILFAAPGTWAARLLSWAPFAGVGLISYSAYLWHQPLFAFARIRSLQPPEQALMTALAALSLGLGYLSWRFVERPFRNKSAAPLVTRRAVFTASGVIGAAFIAFGAAGHLGHGLSFRLPGDMATRLTEIETLHIERDIEIRVGTCHFGGRGQYSRIDGFLENWDCGTSPAPDGGTPRIAVYGDSHAADKANALRAAGARVAQMSANGCPLIPEKVAFAYCAPMLRQFHAAMRERGIRTVFLANRLDPHELEGPYLQAVFSYWAERYDQVILFSPMPEFPKFETAYARHGADTGAHVSSDNTADAAFFSALAGITLPENLTVLNTRQLFCAGRVGCDPIQNGATLLVDYGHLSPVGARHLGDRLVPALGAALGHGPTVLATQ</sequence>
<keyword evidence="1" id="KW-0472">Membrane</keyword>
<dbReference type="EMBL" id="JACIEQ010000002">
    <property type="protein sequence ID" value="MBB4022300.1"/>
    <property type="molecule type" value="Genomic_DNA"/>
</dbReference>
<dbReference type="PANTHER" id="PTHR23028:SF53">
    <property type="entry name" value="ACYL_TRANSF_3 DOMAIN-CONTAINING PROTEIN"/>
    <property type="match status" value="1"/>
</dbReference>
<feature type="transmembrane region" description="Helical" evidence="1">
    <location>
        <begin position="186"/>
        <end position="210"/>
    </location>
</feature>
<dbReference type="GO" id="GO:0016020">
    <property type="term" value="C:membrane"/>
    <property type="evidence" value="ECO:0007669"/>
    <property type="project" value="TreeGrafter"/>
</dbReference>
<protein>
    <submittedName>
        <fullName evidence="4">Peptidoglycan/LPS O-acetylase OafA/YrhL</fullName>
    </submittedName>
</protein>
<dbReference type="GO" id="GO:0016747">
    <property type="term" value="F:acyltransferase activity, transferring groups other than amino-acyl groups"/>
    <property type="evidence" value="ECO:0007669"/>
    <property type="project" value="InterPro"/>
</dbReference>
<feature type="domain" description="SGNH" evidence="3">
    <location>
        <begin position="418"/>
        <end position="619"/>
    </location>
</feature>